<dbReference type="CDD" id="cd06558">
    <property type="entry name" value="crotonase-like"/>
    <property type="match status" value="1"/>
</dbReference>
<dbReference type="InterPro" id="IPR001753">
    <property type="entry name" value="Enoyl-CoA_hydra/iso"/>
</dbReference>
<protein>
    <submittedName>
        <fullName evidence="6">Enoyl-CoA hydratase/isomerase family protein</fullName>
    </submittedName>
</protein>
<comment type="catalytic activity">
    <reaction evidence="4">
        <text>a 4-saturated-(3S)-3-hydroxyacyl-CoA = a (3E)-enoyl-CoA + H2O</text>
        <dbReference type="Rhea" id="RHEA:20724"/>
        <dbReference type="ChEBI" id="CHEBI:15377"/>
        <dbReference type="ChEBI" id="CHEBI:58521"/>
        <dbReference type="ChEBI" id="CHEBI:137480"/>
        <dbReference type="EC" id="4.2.1.17"/>
    </reaction>
</comment>
<dbReference type="PROSITE" id="PS00166">
    <property type="entry name" value="ENOYL_COA_HYDRATASE"/>
    <property type="match status" value="1"/>
</dbReference>
<evidence type="ECO:0000313" key="7">
    <source>
        <dbReference type="Proteomes" id="UP001611548"/>
    </source>
</evidence>
<evidence type="ECO:0000256" key="4">
    <source>
        <dbReference type="ARBA" id="ARBA00023717"/>
    </source>
</evidence>
<evidence type="ECO:0000256" key="2">
    <source>
        <dbReference type="ARBA" id="ARBA00023239"/>
    </source>
</evidence>
<comment type="caution">
    <text evidence="6">The sequence shown here is derived from an EMBL/GenBank/DDBJ whole genome shotgun (WGS) entry which is preliminary data.</text>
</comment>
<dbReference type="Gene3D" id="3.90.226.10">
    <property type="entry name" value="2-enoyl-CoA Hydratase, Chain A, domain 1"/>
    <property type="match status" value="1"/>
</dbReference>
<gene>
    <name evidence="6" type="ORF">ACH429_03485</name>
</gene>
<reference evidence="6 7" key="1">
    <citation type="submission" date="2024-10" db="EMBL/GenBank/DDBJ databases">
        <title>The Natural Products Discovery Center: Release of the First 8490 Sequenced Strains for Exploring Actinobacteria Biosynthetic Diversity.</title>
        <authorList>
            <person name="Kalkreuter E."/>
            <person name="Kautsar S.A."/>
            <person name="Yang D."/>
            <person name="Bader C.D."/>
            <person name="Teijaro C.N."/>
            <person name="Fluegel L."/>
            <person name="Davis C.M."/>
            <person name="Simpson J.R."/>
            <person name="Lauterbach L."/>
            <person name="Steele A.D."/>
            <person name="Gui C."/>
            <person name="Meng S."/>
            <person name="Li G."/>
            <person name="Viehrig K."/>
            <person name="Ye F."/>
            <person name="Su P."/>
            <person name="Kiefer A.F."/>
            <person name="Nichols A."/>
            <person name="Cepeda A.J."/>
            <person name="Yan W."/>
            <person name="Fan B."/>
            <person name="Jiang Y."/>
            <person name="Adhikari A."/>
            <person name="Zheng C.-J."/>
            <person name="Schuster L."/>
            <person name="Cowan T.M."/>
            <person name="Smanski M.J."/>
            <person name="Chevrette M.G."/>
            <person name="De Carvalho L.P.S."/>
            <person name="Shen B."/>
        </authorList>
    </citation>
    <scope>NUCLEOTIDE SEQUENCE [LARGE SCALE GENOMIC DNA]</scope>
    <source>
        <strain evidence="6 7">NPDC020327</strain>
    </source>
</reference>
<keyword evidence="7" id="KW-1185">Reference proteome</keyword>
<dbReference type="Proteomes" id="UP001611548">
    <property type="component" value="Unassembled WGS sequence"/>
</dbReference>
<dbReference type="InterPro" id="IPR018376">
    <property type="entry name" value="Enoyl-CoA_hyd/isom_CS"/>
</dbReference>
<evidence type="ECO:0000256" key="1">
    <source>
        <dbReference type="ARBA" id="ARBA00005254"/>
    </source>
</evidence>
<proteinExistence type="inferred from homology"/>
<dbReference type="RefSeq" id="WP_276202493.1">
    <property type="nucleotide sequence ID" value="NZ_JBIRWE010000001.1"/>
</dbReference>
<keyword evidence="2" id="KW-0456">Lyase</keyword>
<dbReference type="EMBL" id="JBIRWE010000001">
    <property type="protein sequence ID" value="MFI1963193.1"/>
    <property type="molecule type" value="Genomic_DNA"/>
</dbReference>
<dbReference type="Pfam" id="PF00378">
    <property type="entry name" value="ECH_1"/>
    <property type="match status" value="1"/>
</dbReference>
<name>A0ABW7UQX4_9ACTN</name>
<dbReference type="SUPFAM" id="SSF52096">
    <property type="entry name" value="ClpP/crotonase"/>
    <property type="match status" value="1"/>
</dbReference>
<dbReference type="InterPro" id="IPR014748">
    <property type="entry name" value="Enoyl-CoA_hydra_C"/>
</dbReference>
<comment type="similarity">
    <text evidence="1 5">Belongs to the enoyl-CoA hydratase/isomerase family.</text>
</comment>
<dbReference type="PANTHER" id="PTHR11941">
    <property type="entry name" value="ENOYL-COA HYDRATASE-RELATED"/>
    <property type="match status" value="1"/>
</dbReference>
<dbReference type="Gene3D" id="1.10.12.10">
    <property type="entry name" value="Lyase 2-enoyl-coa Hydratase, Chain A, domain 2"/>
    <property type="match status" value="1"/>
</dbReference>
<organism evidence="6 7">
    <name type="scientific">Streptomyces pathocidini</name>
    <dbReference type="NCBI Taxonomy" id="1650571"/>
    <lineage>
        <taxon>Bacteria</taxon>
        <taxon>Bacillati</taxon>
        <taxon>Actinomycetota</taxon>
        <taxon>Actinomycetes</taxon>
        <taxon>Kitasatosporales</taxon>
        <taxon>Streptomycetaceae</taxon>
        <taxon>Streptomyces</taxon>
    </lineage>
</organism>
<dbReference type="InterPro" id="IPR029045">
    <property type="entry name" value="ClpP/crotonase-like_dom_sf"/>
</dbReference>
<sequence length="267" mass="27938">MAEPAKTPQGDGDVRLEYVGAEGRVALLTLDRPAKLNALTPRMTAQLAAHIAEINTGTRARVVVLTGTGRAFCAGSDIRGLDAYATPWEFGNRDDYGDLLRTCRKPVIAAINGHALGGGLELALAADIRIAAASARFAAPEVKLGWIGGSGMSAQLVHSIGPGNAARMVLTGDPVDAATALAWGLVSEVADDDRLLGVATELGEAIAARAPIAAQTAKLNLRAAHSMPLDEAIRLERHLQTICFATGDAAEGRAAFAERRTPDFKER</sequence>
<evidence type="ECO:0000313" key="6">
    <source>
        <dbReference type="EMBL" id="MFI1963193.1"/>
    </source>
</evidence>
<comment type="catalytic activity">
    <reaction evidence="3">
        <text>a (3S)-3-hydroxyacyl-CoA = a (2E)-enoyl-CoA + H2O</text>
        <dbReference type="Rhea" id="RHEA:16105"/>
        <dbReference type="ChEBI" id="CHEBI:15377"/>
        <dbReference type="ChEBI" id="CHEBI:57318"/>
        <dbReference type="ChEBI" id="CHEBI:58856"/>
        <dbReference type="EC" id="4.2.1.17"/>
    </reaction>
</comment>
<dbReference type="PANTHER" id="PTHR11941:SF54">
    <property type="entry name" value="ENOYL-COA HYDRATASE, MITOCHONDRIAL"/>
    <property type="match status" value="1"/>
</dbReference>
<accession>A0ABW7UQX4</accession>
<evidence type="ECO:0000256" key="3">
    <source>
        <dbReference type="ARBA" id="ARBA00023709"/>
    </source>
</evidence>
<evidence type="ECO:0000256" key="5">
    <source>
        <dbReference type="RuleBase" id="RU003707"/>
    </source>
</evidence>